<evidence type="ECO:0000313" key="1">
    <source>
        <dbReference type="EMBL" id="KHN08015.1"/>
    </source>
</evidence>
<protein>
    <submittedName>
        <fullName evidence="1">Uncharacterized protein</fullName>
    </submittedName>
</protein>
<gene>
    <name evidence="1" type="ORF">glysoja_047698</name>
</gene>
<organism evidence="1">
    <name type="scientific">Glycine soja</name>
    <name type="common">Wild soybean</name>
    <dbReference type="NCBI Taxonomy" id="3848"/>
    <lineage>
        <taxon>Eukaryota</taxon>
        <taxon>Viridiplantae</taxon>
        <taxon>Streptophyta</taxon>
        <taxon>Embryophyta</taxon>
        <taxon>Tracheophyta</taxon>
        <taxon>Spermatophyta</taxon>
        <taxon>Magnoliopsida</taxon>
        <taxon>eudicotyledons</taxon>
        <taxon>Gunneridae</taxon>
        <taxon>Pentapetalae</taxon>
        <taxon>rosids</taxon>
        <taxon>fabids</taxon>
        <taxon>Fabales</taxon>
        <taxon>Fabaceae</taxon>
        <taxon>Papilionoideae</taxon>
        <taxon>50 kb inversion clade</taxon>
        <taxon>NPAAA clade</taxon>
        <taxon>indigoferoid/millettioid clade</taxon>
        <taxon>Phaseoleae</taxon>
        <taxon>Glycine</taxon>
        <taxon>Glycine subgen. Soja</taxon>
    </lineage>
</organism>
<accession>A0A0B2PFC8</accession>
<name>A0A0B2PFC8_GLYSO</name>
<proteinExistence type="predicted"/>
<dbReference type="EMBL" id="KN666303">
    <property type="protein sequence ID" value="KHN08015.1"/>
    <property type="molecule type" value="Genomic_DNA"/>
</dbReference>
<sequence length="50" mass="5903">MKDYLFNIENVQNLFNTPIFHTYVKIVCRLGPLHGEPSNFSIPFPQFPYD</sequence>
<dbReference type="AlphaFoldDB" id="A0A0B2PFC8"/>
<reference evidence="1" key="1">
    <citation type="submission" date="2014-07" db="EMBL/GenBank/DDBJ databases">
        <title>Identification of a novel salt tolerance gene in wild soybean by whole-genome sequencing.</title>
        <authorList>
            <person name="Lam H.-M."/>
            <person name="Qi X."/>
            <person name="Li M.-W."/>
            <person name="Liu X."/>
            <person name="Xie M."/>
            <person name="Ni M."/>
            <person name="Xu X."/>
        </authorList>
    </citation>
    <scope>NUCLEOTIDE SEQUENCE [LARGE SCALE GENOMIC DNA]</scope>
    <source>
        <tissue evidence="1">Root</tissue>
    </source>
</reference>
<dbReference type="Proteomes" id="UP000053555">
    <property type="component" value="Unassembled WGS sequence"/>
</dbReference>